<gene>
    <name evidence="2" type="ORF">EWM64_g2311</name>
</gene>
<keyword evidence="3" id="KW-1185">Reference proteome</keyword>
<evidence type="ECO:0000256" key="1">
    <source>
        <dbReference type="SAM" id="MobiDB-lite"/>
    </source>
</evidence>
<feature type="region of interest" description="Disordered" evidence="1">
    <location>
        <begin position="1"/>
        <end position="24"/>
    </location>
</feature>
<organism evidence="2 3">
    <name type="scientific">Hericium alpestre</name>
    <dbReference type="NCBI Taxonomy" id="135208"/>
    <lineage>
        <taxon>Eukaryota</taxon>
        <taxon>Fungi</taxon>
        <taxon>Dikarya</taxon>
        <taxon>Basidiomycota</taxon>
        <taxon>Agaricomycotina</taxon>
        <taxon>Agaricomycetes</taxon>
        <taxon>Russulales</taxon>
        <taxon>Hericiaceae</taxon>
        <taxon>Hericium</taxon>
    </lineage>
</organism>
<name>A0A4Z0A642_9AGAM</name>
<accession>A0A4Z0A642</accession>
<feature type="region of interest" description="Disordered" evidence="1">
    <location>
        <begin position="258"/>
        <end position="284"/>
    </location>
</feature>
<dbReference type="OrthoDB" id="10264062at2759"/>
<evidence type="ECO:0000313" key="3">
    <source>
        <dbReference type="Proteomes" id="UP000298061"/>
    </source>
</evidence>
<comment type="caution">
    <text evidence="2">The sequence shown here is derived from an EMBL/GenBank/DDBJ whole genome shotgun (WGS) entry which is preliminary data.</text>
</comment>
<reference evidence="2 3" key="1">
    <citation type="submission" date="2019-02" db="EMBL/GenBank/DDBJ databases">
        <title>Genome sequencing of the rare red list fungi Hericium alpestre (H. flagellum).</title>
        <authorList>
            <person name="Buettner E."/>
            <person name="Kellner H."/>
        </authorList>
    </citation>
    <scope>NUCLEOTIDE SEQUENCE [LARGE SCALE GENOMIC DNA]</scope>
    <source>
        <strain evidence="2 3">DSM 108284</strain>
    </source>
</reference>
<dbReference type="STRING" id="135208.A0A4Z0A642"/>
<feature type="region of interest" description="Disordered" evidence="1">
    <location>
        <begin position="339"/>
        <end position="367"/>
    </location>
</feature>
<dbReference type="EMBL" id="SFCI01000182">
    <property type="protein sequence ID" value="TFY81711.1"/>
    <property type="molecule type" value="Genomic_DNA"/>
</dbReference>
<protein>
    <submittedName>
        <fullName evidence="2">Uncharacterized protein</fullName>
    </submittedName>
</protein>
<dbReference type="AlphaFoldDB" id="A0A4Z0A642"/>
<dbReference type="Gene3D" id="2.30.29.230">
    <property type="match status" value="1"/>
</dbReference>
<proteinExistence type="predicted"/>
<evidence type="ECO:0000313" key="2">
    <source>
        <dbReference type="EMBL" id="TFY81711.1"/>
    </source>
</evidence>
<feature type="region of interest" description="Disordered" evidence="1">
    <location>
        <begin position="160"/>
        <end position="195"/>
    </location>
</feature>
<feature type="compositionally biased region" description="Polar residues" evidence="1">
    <location>
        <begin position="341"/>
        <end position="360"/>
    </location>
</feature>
<dbReference type="Proteomes" id="UP000298061">
    <property type="component" value="Unassembled WGS sequence"/>
</dbReference>
<sequence>MVEIKHDPEQEDDASKSSTPSAPKDDAKYRLIYAKSKVYVNPTAYARDNIPGFVTIVKREAFASTYLLAWIPETLLSEKGKDEWDKFIRTEERSTFEDEEEDAVLIDMPTSRPESYAFSVPLTSIYSLVVHPPSLSSWYGSIDINLISGTTLPSLHFHDDESRSFTLPPKSPPPTQGAATSYPPPPSYAGQAATGRPITSWGGEDLLARLRSYAHILHSTLQPTLFLVDPSKTDIETHTTHLFSDDAVDDILARSSFVNSHSPVPSHRRPRRLSATPPNPYSQHASILHRSLPTSPGPTTASASQARTALLQSFANITRATRHAAHNILSHPLAKPIASSAPCQTKSEMNSSDTTSSPTSVKIIDVE</sequence>